<feature type="domain" description="Ubiquitin-like protease family profile" evidence="6">
    <location>
        <begin position="1"/>
        <end position="138"/>
    </location>
</feature>
<dbReference type="InterPro" id="IPR003653">
    <property type="entry name" value="Peptidase_C48_C"/>
</dbReference>
<keyword evidence="4" id="KW-0788">Thiol protease</keyword>
<evidence type="ECO:0000313" key="7">
    <source>
        <dbReference type="EMBL" id="MQM22124.1"/>
    </source>
</evidence>
<dbReference type="PROSITE" id="PS50600">
    <property type="entry name" value="ULP_PROTEASE"/>
    <property type="match status" value="1"/>
</dbReference>
<evidence type="ECO:0000313" key="8">
    <source>
        <dbReference type="Proteomes" id="UP000652761"/>
    </source>
</evidence>
<keyword evidence="8" id="KW-1185">Reference proteome</keyword>
<dbReference type="Gene3D" id="1.10.418.20">
    <property type="match status" value="1"/>
</dbReference>
<dbReference type="GO" id="GO:0006508">
    <property type="term" value="P:proteolysis"/>
    <property type="evidence" value="ECO:0007669"/>
    <property type="project" value="UniProtKB-KW"/>
</dbReference>
<proteinExistence type="inferred from homology"/>
<evidence type="ECO:0000259" key="6">
    <source>
        <dbReference type="PROSITE" id="PS50600"/>
    </source>
</evidence>
<dbReference type="OrthoDB" id="1939479at2759"/>
<evidence type="ECO:0000256" key="5">
    <source>
        <dbReference type="SAM" id="MobiDB-lite"/>
    </source>
</evidence>
<comment type="caution">
    <text evidence="7">The sequence shown here is derived from an EMBL/GenBank/DDBJ whole genome shotgun (WGS) entry which is preliminary data.</text>
</comment>
<feature type="region of interest" description="Disordered" evidence="5">
    <location>
        <begin position="189"/>
        <end position="237"/>
    </location>
</feature>
<comment type="similarity">
    <text evidence="1">Belongs to the peptidase C48 family.</text>
</comment>
<dbReference type="Pfam" id="PF02902">
    <property type="entry name" value="Peptidase_C48"/>
    <property type="match status" value="1"/>
</dbReference>
<accession>A0A843XQL7</accession>
<protein>
    <recommendedName>
        <fullName evidence="6">Ubiquitin-like protease family profile domain-containing protein</fullName>
    </recommendedName>
</protein>
<dbReference type="Proteomes" id="UP000652761">
    <property type="component" value="Unassembled WGS sequence"/>
</dbReference>
<dbReference type="EMBL" id="NMUH01012194">
    <property type="protein sequence ID" value="MQM22124.1"/>
    <property type="molecule type" value="Genomic_DNA"/>
</dbReference>
<evidence type="ECO:0000256" key="1">
    <source>
        <dbReference type="ARBA" id="ARBA00005234"/>
    </source>
</evidence>
<reference evidence="7" key="1">
    <citation type="submission" date="2017-07" db="EMBL/GenBank/DDBJ databases">
        <title>Taro Niue Genome Assembly and Annotation.</title>
        <authorList>
            <person name="Atibalentja N."/>
            <person name="Keating K."/>
            <person name="Fields C.J."/>
        </authorList>
    </citation>
    <scope>NUCLEOTIDE SEQUENCE</scope>
    <source>
        <strain evidence="7">Niue_2</strain>
        <tissue evidence="7">Leaf</tissue>
    </source>
</reference>
<keyword evidence="3" id="KW-0378">Hydrolase</keyword>
<dbReference type="GO" id="GO:0008234">
    <property type="term" value="F:cysteine-type peptidase activity"/>
    <property type="evidence" value="ECO:0007669"/>
    <property type="project" value="UniProtKB-KW"/>
</dbReference>
<name>A0A843XQL7_COLES</name>
<dbReference type="InterPro" id="IPR038765">
    <property type="entry name" value="Papain-like_cys_pep_sf"/>
</dbReference>
<organism evidence="7 8">
    <name type="scientific">Colocasia esculenta</name>
    <name type="common">Wild taro</name>
    <name type="synonym">Arum esculentum</name>
    <dbReference type="NCBI Taxonomy" id="4460"/>
    <lineage>
        <taxon>Eukaryota</taxon>
        <taxon>Viridiplantae</taxon>
        <taxon>Streptophyta</taxon>
        <taxon>Embryophyta</taxon>
        <taxon>Tracheophyta</taxon>
        <taxon>Spermatophyta</taxon>
        <taxon>Magnoliopsida</taxon>
        <taxon>Liliopsida</taxon>
        <taxon>Araceae</taxon>
        <taxon>Aroideae</taxon>
        <taxon>Colocasieae</taxon>
        <taxon>Colocasia</taxon>
    </lineage>
</organism>
<dbReference type="PANTHER" id="PTHR46915:SF6">
    <property type="entry name" value="CYSTEINE PROTEINASES SUPERFAMILY PROTEIN"/>
    <property type="match status" value="1"/>
</dbReference>
<gene>
    <name evidence="7" type="ORF">Taro_055172</name>
</gene>
<evidence type="ECO:0000256" key="2">
    <source>
        <dbReference type="ARBA" id="ARBA00022670"/>
    </source>
</evidence>
<evidence type="ECO:0000256" key="4">
    <source>
        <dbReference type="ARBA" id="ARBA00022807"/>
    </source>
</evidence>
<dbReference type="AlphaFoldDB" id="A0A843XQL7"/>
<sequence>MCIHLLNIIPKQKLEEFTYFDCLWFNLYVKGETDKVMGWIKKEEKKVGHWNLLILCNFGKSIEDKHGSCMLLLDSLLIGDPKRLEPEIRRFALDIFKIDGCITKEHEMSSIPLLVPKVPQQTNGHECGMFVLYYINLFIQDAPKSFTMENYPSFLTKSWFTRNVLDEFRKEIIILSTNNNVQKNEQQLQHMEEDNDGQEDIKNVECGQGGEVEGGQPSMARSGDYVGATDADGGQMD</sequence>
<dbReference type="SUPFAM" id="SSF54001">
    <property type="entry name" value="Cysteine proteinases"/>
    <property type="match status" value="1"/>
</dbReference>
<keyword evidence="2" id="KW-0645">Protease</keyword>
<dbReference type="GO" id="GO:0016926">
    <property type="term" value="P:protein desumoylation"/>
    <property type="evidence" value="ECO:0007669"/>
    <property type="project" value="UniProtKB-ARBA"/>
</dbReference>
<feature type="non-terminal residue" evidence="7">
    <location>
        <position position="1"/>
    </location>
</feature>
<dbReference type="PANTHER" id="PTHR46915">
    <property type="entry name" value="UBIQUITIN-LIKE PROTEASE 4-RELATED"/>
    <property type="match status" value="1"/>
</dbReference>
<evidence type="ECO:0000256" key="3">
    <source>
        <dbReference type="ARBA" id="ARBA00022801"/>
    </source>
</evidence>